<keyword evidence="10" id="KW-0624">Polysaccharide degradation</keyword>
<dbReference type="OrthoDB" id="2130367at2759"/>
<sequence length="558" mass="63744">MSDTYPATGQVLEQYWFLREGETGLHTFSRIAYYNETTPFLRNLQEFRTMFRPNSPIYTHLLTNDKQYAPLPSDAAESKWIVVQDATWYLGNSPDDAYVQQEADYFTKYTFQDTWRDHDAHGMFADGSNTPDNSTYGAWLVMNTKDTYFGGPLHSDLIVDGIVYNYIVSNHHGDQTPNITNGMDRTFGPQYFHFNHFPAGSDIHTLKADAAQYADPTWNADFYDSIAQYVPNYVPSSQRTTWKLHVDLPEGAKNPIAVLAQNGIDFQDNVFDTKALQYWANIADDGTAEIPMVKADTYRLTIYADGIFGQYIKDDVEVIAGEVHTTHARWREETAGTEIFRIGTPDKSSGEYKHGYELDPTHPLHPEEYRIYWAVYDYPTDFPEGVRFKVGESKESEDLNYVHWSVFGGYANYLRPEPYYGHGDVNNWTIAFDLTDDQIHRKRLATFTVQFAGVKTAAGNTDVYNASEPHANLKYTVNVNGKDLEPWVIPYYHSSSCAVRSAVICYQVANKFTFDPDLLKEGENEIVLSLPYNATDYESAVLPQSVYVQYDALRLEIK</sequence>
<name>R8BHT9_PHAM7</name>
<proteinExistence type="inferred from homology"/>
<dbReference type="AlphaFoldDB" id="R8BHT9"/>
<evidence type="ECO:0000313" key="14">
    <source>
        <dbReference type="Proteomes" id="UP000014074"/>
    </source>
</evidence>
<evidence type="ECO:0000256" key="1">
    <source>
        <dbReference type="ARBA" id="ARBA00001324"/>
    </source>
</evidence>
<dbReference type="InterPro" id="IPR029413">
    <property type="entry name" value="RG-lyase_II"/>
</dbReference>
<dbReference type="Gene3D" id="2.60.40.1120">
    <property type="entry name" value="Carboxypeptidase-like, regulatory domain"/>
    <property type="match status" value="1"/>
</dbReference>
<evidence type="ECO:0000256" key="3">
    <source>
        <dbReference type="ARBA" id="ARBA00010418"/>
    </source>
</evidence>
<dbReference type="InterPro" id="IPR014718">
    <property type="entry name" value="GH-type_carb-bd"/>
</dbReference>
<evidence type="ECO:0000256" key="4">
    <source>
        <dbReference type="ARBA" id="ARBA00012437"/>
    </source>
</evidence>
<dbReference type="SUPFAM" id="SSF49452">
    <property type="entry name" value="Starch-binding domain-like"/>
    <property type="match status" value="1"/>
</dbReference>
<keyword evidence="5" id="KW-0964">Secreted</keyword>
<dbReference type="InterPro" id="IPR029411">
    <property type="entry name" value="RG-lyase_III"/>
</dbReference>
<reference evidence="14" key="1">
    <citation type="journal article" date="2013" name="Genome Announc.">
        <title>Draft genome sequence of the ascomycete Phaeoacremonium aleophilum strain UCR-PA7, a causal agent of the esca disease complex in grapevines.</title>
        <authorList>
            <person name="Blanco-Ulate B."/>
            <person name="Rolshausen P."/>
            <person name="Cantu D."/>
        </authorList>
    </citation>
    <scope>NUCLEOTIDE SEQUENCE [LARGE SCALE GENOMIC DNA]</scope>
    <source>
        <strain evidence="14">UCR-PA7</strain>
    </source>
</reference>
<evidence type="ECO:0000259" key="12">
    <source>
        <dbReference type="Pfam" id="PF14686"/>
    </source>
</evidence>
<dbReference type="InterPro" id="IPR013784">
    <property type="entry name" value="Carb-bd-like_fold"/>
</dbReference>
<comment type="similarity">
    <text evidence="3">Belongs to the polysaccharide lyase 4 family.</text>
</comment>
<dbReference type="PANTHER" id="PTHR32018:SF9">
    <property type="entry name" value="RHAMNOGALACTURONATE LYASE B"/>
    <property type="match status" value="1"/>
</dbReference>
<dbReference type="GO" id="GO:0030246">
    <property type="term" value="F:carbohydrate binding"/>
    <property type="evidence" value="ECO:0007669"/>
    <property type="project" value="InterPro"/>
</dbReference>
<keyword evidence="8 13" id="KW-0456">Lyase</keyword>
<dbReference type="SUPFAM" id="SSF74650">
    <property type="entry name" value="Galactose mutarotase-like"/>
    <property type="match status" value="1"/>
</dbReference>
<dbReference type="Gene3D" id="2.70.98.10">
    <property type="match status" value="1"/>
</dbReference>
<keyword evidence="14" id="KW-1185">Reference proteome</keyword>
<accession>R8BHT9</accession>
<dbReference type="GO" id="GO:0102210">
    <property type="term" value="F:rhamnogalacturonan endolyase activity"/>
    <property type="evidence" value="ECO:0007669"/>
    <property type="project" value="UniProtKB-EC"/>
</dbReference>
<keyword evidence="6" id="KW-0732">Signal</keyword>
<comment type="subcellular location">
    <subcellularLocation>
        <location evidence="2">Secreted</location>
    </subcellularLocation>
</comment>
<dbReference type="SUPFAM" id="SSF49785">
    <property type="entry name" value="Galactose-binding domain-like"/>
    <property type="match status" value="1"/>
</dbReference>
<dbReference type="RefSeq" id="XP_007916256.1">
    <property type="nucleotide sequence ID" value="XM_007918065.1"/>
</dbReference>
<dbReference type="EC" id="4.2.2.23" evidence="4"/>
<dbReference type="Pfam" id="PF14686">
    <property type="entry name" value="fn3_3"/>
    <property type="match status" value="1"/>
</dbReference>
<evidence type="ECO:0000256" key="5">
    <source>
        <dbReference type="ARBA" id="ARBA00022525"/>
    </source>
</evidence>
<dbReference type="InterPro" id="IPR011013">
    <property type="entry name" value="Gal_mutarotase_sf_dom"/>
</dbReference>
<dbReference type="KEGG" id="tmn:UCRPA7_5518"/>
<organism evidence="13 14">
    <name type="scientific">Phaeoacremonium minimum (strain UCR-PA7)</name>
    <name type="common">Esca disease fungus</name>
    <name type="synonym">Togninia minima</name>
    <dbReference type="NCBI Taxonomy" id="1286976"/>
    <lineage>
        <taxon>Eukaryota</taxon>
        <taxon>Fungi</taxon>
        <taxon>Dikarya</taxon>
        <taxon>Ascomycota</taxon>
        <taxon>Pezizomycotina</taxon>
        <taxon>Sordariomycetes</taxon>
        <taxon>Sordariomycetidae</taxon>
        <taxon>Togniniales</taxon>
        <taxon>Togniniaceae</taxon>
        <taxon>Phaeoacremonium</taxon>
    </lineage>
</organism>
<dbReference type="Proteomes" id="UP000014074">
    <property type="component" value="Unassembled WGS sequence"/>
</dbReference>
<feature type="domain" description="Rhamnogalacturonan lyase" evidence="11">
    <location>
        <begin position="338"/>
        <end position="555"/>
    </location>
</feature>
<protein>
    <recommendedName>
        <fullName evidence="4">rhamnogalacturonan endolyase</fullName>
        <ecNumber evidence="4">4.2.2.23</ecNumber>
    </recommendedName>
</protein>
<evidence type="ECO:0000256" key="6">
    <source>
        <dbReference type="ARBA" id="ARBA00022729"/>
    </source>
</evidence>
<dbReference type="Pfam" id="PF14683">
    <property type="entry name" value="CBM-like"/>
    <property type="match status" value="1"/>
</dbReference>
<keyword evidence="9" id="KW-0119">Carbohydrate metabolism</keyword>
<gene>
    <name evidence="13" type="ORF">UCRPA7_5518</name>
</gene>
<dbReference type="HOGENOM" id="CLU_016624_0_0_1"/>
<evidence type="ECO:0000259" key="11">
    <source>
        <dbReference type="Pfam" id="PF14683"/>
    </source>
</evidence>
<dbReference type="GO" id="GO:0000272">
    <property type="term" value="P:polysaccharide catabolic process"/>
    <property type="evidence" value="ECO:0007669"/>
    <property type="project" value="UniProtKB-KW"/>
</dbReference>
<dbReference type="InterPro" id="IPR008979">
    <property type="entry name" value="Galactose-bd-like_sf"/>
</dbReference>
<dbReference type="GO" id="GO:0005576">
    <property type="term" value="C:extracellular region"/>
    <property type="evidence" value="ECO:0007669"/>
    <property type="project" value="UniProtKB-SubCell"/>
</dbReference>
<dbReference type="CDD" id="cd10316">
    <property type="entry name" value="RGL4_M"/>
    <property type="match status" value="1"/>
</dbReference>
<dbReference type="InterPro" id="IPR051850">
    <property type="entry name" value="Polysacch_Lyase_4"/>
</dbReference>
<dbReference type="eggNOG" id="ENOG502QQM5">
    <property type="taxonomic scope" value="Eukaryota"/>
</dbReference>
<dbReference type="CDD" id="cd10320">
    <property type="entry name" value="RGL4_N"/>
    <property type="match status" value="1"/>
</dbReference>
<evidence type="ECO:0000256" key="7">
    <source>
        <dbReference type="ARBA" id="ARBA00023180"/>
    </source>
</evidence>
<evidence type="ECO:0000313" key="13">
    <source>
        <dbReference type="EMBL" id="EON98898.1"/>
    </source>
</evidence>
<comment type="catalytic activity">
    <reaction evidence="1">
        <text>Endotype eliminative cleavage of L-alpha-rhamnopyranosyl-(1-&gt;4)-alpha-D-galactopyranosyluronic acid bonds of rhamnogalacturonan I domains in ramified hairy regions of pectin leaving L-rhamnopyranose at the reducing end and 4-deoxy-4,5-unsaturated D-galactopyranosyluronic acid at the non-reducing end.</text>
        <dbReference type="EC" id="4.2.2.23"/>
    </reaction>
</comment>
<evidence type="ECO:0000256" key="2">
    <source>
        <dbReference type="ARBA" id="ARBA00004613"/>
    </source>
</evidence>
<dbReference type="PANTHER" id="PTHR32018">
    <property type="entry name" value="RHAMNOGALACTURONATE LYASE FAMILY PROTEIN"/>
    <property type="match status" value="1"/>
</dbReference>
<keyword evidence="7" id="KW-0325">Glycoprotein</keyword>
<evidence type="ECO:0000256" key="10">
    <source>
        <dbReference type="ARBA" id="ARBA00023326"/>
    </source>
</evidence>
<dbReference type="EMBL" id="KB933183">
    <property type="protein sequence ID" value="EON98898.1"/>
    <property type="molecule type" value="Genomic_DNA"/>
</dbReference>
<dbReference type="GeneID" id="19326082"/>
<evidence type="ECO:0000256" key="8">
    <source>
        <dbReference type="ARBA" id="ARBA00023239"/>
    </source>
</evidence>
<feature type="domain" description="Rhamnogalacturonan lyase" evidence="12">
    <location>
        <begin position="249"/>
        <end position="325"/>
    </location>
</feature>
<evidence type="ECO:0000256" key="9">
    <source>
        <dbReference type="ARBA" id="ARBA00023277"/>
    </source>
</evidence>